<evidence type="ECO:0000313" key="2">
    <source>
        <dbReference type="Proteomes" id="UP000230423"/>
    </source>
</evidence>
<proteinExistence type="predicted"/>
<keyword evidence="2" id="KW-1185">Reference proteome</keyword>
<name>A0A2G9UUY0_TELCI</name>
<dbReference type="AlphaFoldDB" id="A0A2G9UUY0"/>
<dbReference type="Proteomes" id="UP000230423">
    <property type="component" value="Unassembled WGS sequence"/>
</dbReference>
<dbReference type="OrthoDB" id="6512497at2759"/>
<evidence type="ECO:0000313" key="1">
    <source>
        <dbReference type="EMBL" id="PIO73310.1"/>
    </source>
</evidence>
<gene>
    <name evidence="1" type="ORF">TELCIR_04717</name>
</gene>
<accession>A0A2G9UUY0</accession>
<reference evidence="1 2" key="1">
    <citation type="submission" date="2015-09" db="EMBL/GenBank/DDBJ databases">
        <title>Draft genome of the parasitic nematode Teladorsagia circumcincta isolate WARC Sus (inbred).</title>
        <authorList>
            <person name="Mitreva M."/>
        </authorList>
    </citation>
    <scope>NUCLEOTIDE SEQUENCE [LARGE SCALE GENOMIC DNA]</scope>
    <source>
        <strain evidence="1 2">S</strain>
    </source>
</reference>
<dbReference type="EMBL" id="KZ345479">
    <property type="protein sequence ID" value="PIO73310.1"/>
    <property type="molecule type" value="Genomic_DNA"/>
</dbReference>
<protein>
    <submittedName>
        <fullName evidence="1">Uncharacterized protein</fullName>
    </submittedName>
</protein>
<sequence length="155" mass="17994">MMEEAQSLTQTAYSTQQQWGRAKIQKQMKLRECLNGDYETHKYLRKSTERQIGRINKRLGCRVGVENSDRFMSLVEVVAAEVKGNPNFNFNDGATFNSFQGRIMMEIPIIKRLAASRSLTFADEYKILYHYRKHGAEFMELCSPQFYIGAHHKTS</sequence>
<organism evidence="1 2">
    <name type="scientific">Teladorsagia circumcincta</name>
    <name type="common">Brown stomach worm</name>
    <name type="synonym">Ostertagia circumcincta</name>
    <dbReference type="NCBI Taxonomy" id="45464"/>
    <lineage>
        <taxon>Eukaryota</taxon>
        <taxon>Metazoa</taxon>
        <taxon>Ecdysozoa</taxon>
        <taxon>Nematoda</taxon>
        <taxon>Chromadorea</taxon>
        <taxon>Rhabditida</taxon>
        <taxon>Rhabditina</taxon>
        <taxon>Rhabditomorpha</taxon>
        <taxon>Strongyloidea</taxon>
        <taxon>Trichostrongylidae</taxon>
        <taxon>Teladorsagia</taxon>
    </lineage>
</organism>